<dbReference type="InterPro" id="IPR036779">
    <property type="entry name" value="LysM_dom_sf"/>
</dbReference>
<dbReference type="InterPro" id="IPR018392">
    <property type="entry name" value="LysM"/>
</dbReference>
<keyword evidence="2" id="KW-1133">Transmembrane helix</keyword>
<dbReference type="PROSITE" id="PS51782">
    <property type="entry name" value="LYSM"/>
    <property type="match status" value="1"/>
</dbReference>
<dbReference type="RefSeq" id="WP_191695996.1">
    <property type="nucleotide sequence ID" value="NZ_JACSQN010000024.1"/>
</dbReference>
<feature type="compositionally biased region" description="Basic and acidic residues" evidence="1">
    <location>
        <begin position="150"/>
        <end position="183"/>
    </location>
</feature>
<feature type="compositionally biased region" description="Polar residues" evidence="1">
    <location>
        <begin position="132"/>
        <end position="149"/>
    </location>
</feature>
<dbReference type="CDD" id="cd00118">
    <property type="entry name" value="LysM"/>
    <property type="match status" value="1"/>
</dbReference>
<keyword evidence="2" id="KW-0472">Membrane</keyword>
<dbReference type="SUPFAM" id="SSF54106">
    <property type="entry name" value="LysM domain"/>
    <property type="match status" value="1"/>
</dbReference>
<name>A0ABR8UDS1_9BACL</name>
<dbReference type="Pfam" id="PF01476">
    <property type="entry name" value="LysM"/>
    <property type="match status" value="1"/>
</dbReference>
<feature type="transmembrane region" description="Helical" evidence="2">
    <location>
        <begin position="46"/>
        <end position="71"/>
    </location>
</feature>
<evidence type="ECO:0000313" key="4">
    <source>
        <dbReference type="EMBL" id="MBD7986169.1"/>
    </source>
</evidence>
<dbReference type="Gene3D" id="3.10.350.10">
    <property type="entry name" value="LysM domain"/>
    <property type="match status" value="1"/>
</dbReference>
<evidence type="ECO:0000259" key="3">
    <source>
        <dbReference type="PROSITE" id="PS51782"/>
    </source>
</evidence>
<comment type="caution">
    <text evidence="4">The sequence shown here is derived from an EMBL/GenBank/DDBJ whole genome shotgun (WGS) entry which is preliminary data.</text>
</comment>
<protein>
    <submittedName>
        <fullName evidence="4">LysM peptidoglycan-binding domain-containing protein</fullName>
    </submittedName>
</protein>
<feature type="compositionally biased region" description="Basic and acidic residues" evidence="1">
    <location>
        <begin position="109"/>
        <end position="122"/>
    </location>
</feature>
<organism evidence="4 5">
    <name type="scientific">Sporosarcina quadrami</name>
    <dbReference type="NCBI Taxonomy" id="2762234"/>
    <lineage>
        <taxon>Bacteria</taxon>
        <taxon>Bacillati</taxon>
        <taxon>Bacillota</taxon>
        <taxon>Bacilli</taxon>
        <taxon>Bacillales</taxon>
        <taxon>Caryophanaceae</taxon>
        <taxon>Sporosarcina</taxon>
    </lineage>
</organism>
<keyword evidence="5" id="KW-1185">Reference proteome</keyword>
<dbReference type="SMART" id="SM00257">
    <property type="entry name" value="LysM"/>
    <property type="match status" value="1"/>
</dbReference>
<gene>
    <name evidence="4" type="ORF">H9649_16490</name>
</gene>
<dbReference type="EMBL" id="JACSQN010000024">
    <property type="protein sequence ID" value="MBD7986169.1"/>
    <property type="molecule type" value="Genomic_DNA"/>
</dbReference>
<evidence type="ECO:0000313" key="5">
    <source>
        <dbReference type="Proteomes" id="UP000626786"/>
    </source>
</evidence>
<dbReference type="Proteomes" id="UP000626786">
    <property type="component" value="Unassembled WGS sequence"/>
</dbReference>
<sequence length="240" mass="26364">MNNNDYKTDFEEQRKEIDITTDNEPLLTSRVERHYKRKVKKTSSHTMINIILGVFAFIPIVIFAFVIYNFYFGSDSGSANDNTGVQMDISPGKTAGSISTDDDSEPEEESTKKNDSEEKTDAASETGKPPVSVNSSATEKVEVSNSNGKSDTESKKPATKPEVKPQPKPEAKPEKKPEPKPESKPVTNPQSATHIVSANETLYRISMNYYGSDAGVEKIKKANGLSSNDIMAGQKLIIPK</sequence>
<accession>A0ABR8UDS1</accession>
<reference evidence="4 5" key="1">
    <citation type="submission" date="2020-08" db="EMBL/GenBank/DDBJ databases">
        <title>A Genomic Blueprint of the Chicken Gut Microbiome.</title>
        <authorList>
            <person name="Gilroy R."/>
            <person name="Ravi A."/>
            <person name="Getino M."/>
            <person name="Pursley I."/>
            <person name="Horton D.L."/>
            <person name="Alikhan N.-F."/>
            <person name="Baker D."/>
            <person name="Gharbi K."/>
            <person name="Hall N."/>
            <person name="Watson M."/>
            <person name="Adriaenssens E.M."/>
            <person name="Foster-Nyarko E."/>
            <person name="Jarju S."/>
            <person name="Secka A."/>
            <person name="Antonio M."/>
            <person name="Oren A."/>
            <person name="Chaudhuri R."/>
            <person name="La Ragione R.M."/>
            <person name="Hildebrand F."/>
            <person name="Pallen M.J."/>
        </authorList>
    </citation>
    <scope>NUCLEOTIDE SEQUENCE [LARGE SCALE GENOMIC DNA]</scope>
    <source>
        <strain evidence="4 5">Sa2YVA2</strain>
    </source>
</reference>
<evidence type="ECO:0000256" key="1">
    <source>
        <dbReference type="SAM" id="MobiDB-lite"/>
    </source>
</evidence>
<evidence type="ECO:0000256" key="2">
    <source>
        <dbReference type="SAM" id="Phobius"/>
    </source>
</evidence>
<proteinExistence type="predicted"/>
<keyword evidence="2" id="KW-0812">Transmembrane</keyword>
<feature type="domain" description="LysM" evidence="3">
    <location>
        <begin position="192"/>
        <end position="238"/>
    </location>
</feature>
<feature type="region of interest" description="Disordered" evidence="1">
    <location>
        <begin position="83"/>
        <end position="194"/>
    </location>
</feature>